<sequence>MAADVVFLNGRVVTMDPAQPRASGVAVLGNRILAVGDDETIRAAVGPNTRVIDLGGRTLLPGLNDNHCHPVYYGFNLAKIDASPSATPTLDSLLERFAEAAAKEPAGNWIQGRGYDDTRLDVKRHPTRWDLDRVTPNHPAILTRTCGHMSVVNSVALRMAGITAETPDPPGGRIVRDEHGEPTGLLQEHAQDLVRKLIAPPTVADIKEALVAAGERFLSMGITSVAEASLRTSDELAAYQELRREGRLPVRVYLMMIIDNTLDAMEQLGVRTGFGDEWLRIGPAKLLQDGSGGGRTALMSYPYPDEPDNYGIAVYTQEYLDEAFRRAAAAGFQGAAHAIGDRAIDMILTAFERALEAHPQPDPRWRIEHCGLLRPDLLERMRRLNVIAVPQPSFVYYLGDSYIRNFTKEALALSYPARTWFDMGITAVGSSDTPVVPADPWVNIRSAVTRLTQDGQEMGAGQAVTLDEALQMFTINGAYASFEENIKGSITPGKLADLIVVDLDPYEVEAVDLHTVQNDLTMVDGRIVYER</sequence>
<evidence type="ECO:0000259" key="1">
    <source>
        <dbReference type="Pfam" id="PF07969"/>
    </source>
</evidence>
<dbReference type="CDD" id="cd01300">
    <property type="entry name" value="YtcJ_like"/>
    <property type="match status" value="1"/>
</dbReference>
<dbReference type="Gene3D" id="3.10.310.70">
    <property type="match status" value="1"/>
</dbReference>
<dbReference type="SUPFAM" id="SSF51556">
    <property type="entry name" value="Metallo-dependent hydrolases"/>
    <property type="match status" value="1"/>
</dbReference>
<reference evidence="2 3" key="2">
    <citation type="journal article" date="2010" name="Stand. Genomic Sci.">
        <title>Complete genome sequence of Desulfohalobium retbaense type strain (HR(100)).</title>
        <authorList>
            <person name="Spring S."/>
            <person name="Nolan M."/>
            <person name="Lapidus A."/>
            <person name="Glavina Del Rio T."/>
            <person name="Copeland A."/>
            <person name="Tice H."/>
            <person name="Cheng J.F."/>
            <person name="Lucas S."/>
            <person name="Land M."/>
            <person name="Chen F."/>
            <person name="Bruce D."/>
            <person name="Goodwin L."/>
            <person name="Pitluck S."/>
            <person name="Ivanova N."/>
            <person name="Mavromatis K."/>
            <person name="Mikhailova N."/>
            <person name="Pati A."/>
            <person name="Chen A."/>
            <person name="Palaniappan K."/>
            <person name="Hauser L."/>
            <person name="Chang Y.J."/>
            <person name="Jeffries C.D."/>
            <person name="Munk C."/>
            <person name="Kiss H."/>
            <person name="Chain P."/>
            <person name="Han C."/>
            <person name="Brettin T."/>
            <person name="Detter J.C."/>
            <person name="Schuler E."/>
            <person name="Goker M."/>
            <person name="Rohde M."/>
            <person name="Bristow J."/>
            <person name="Eisen J.A."/>
            <person name="Markowitz V."/>
            <person name="Hugenholtz P."/>
            <person name="Kyrpides N.C."/>
            <person name="Klenk H.P."/>
        </authorList>
    </citation>
    <scope>NUCLEOTIDE SEQUENCE [LARGE SCALE GENOMIC DNA]</scope>
    <source>
        <strain evidence="3">ATCC 49802 / DSM 20745 / S 6022</strain>
    </source>
</reference>
<keyword evidence="3" id="KW-1185">Reference proteome</keyword>
<dbReference type="Pfam" id="PF07969">
    <property type="entry name" value="Amidohydro_3"/>
    <property type="match status" value="1"/>
</dbReference>
<dbReference type="PANTHER" id="PTHR22642">
    <property type="entry name" value="IMIDAZOLONEPROPIONASE"/>
    <property type="match status" value="1"/>
</dbReference>
<dbReference type="STRING" id="479434.Sthe_1513"/>
<proteinExistence type="predicted"/>
<protein>
    <submittedName>
        <fullName evidence="2">Amidohydrolase 3</fullName>
    </submittedName>
</protein>
<organism evidence="2 3">
    <name type="scientific">Sphaerobacter thermophilus (strain ATCC 49802 / DSM 20745 / KCCM 41009 / NCIMB 13125 / S 6022)</name>
    <dbReference type="NCBI Taxonomy" id="479434"/>
    <lineage>
        <taxon>Bacteria</taxon>
        <taxon>Pseudomonadati</taxon>
        <taxon>Thermomicrobiota</taxon>
        <taxon>Thermomicrobia</taxon>
        <taxon>Sphaerobacterales</taxon>
        <taxon>Sphaerobacterineae</taxon>
        <taxon>Sphaerobacteraceae</taxon>
        <taxon>Sphaerobacter</taxon>
    </lineage>
</organism>
<dbReference type="InterPro" id="IPR032466">
    <property type="entry name" value="Metal_Hydrolase"/>
</dbReference>
<evidence type="ECO:0000313" key="2">
    <source>
        <dbReference type="EMBL" id="ACZ38948.1"/>
    </source>
</evidence>
<dbReference type="GO" id="GO:0016810">
    <property type="term" value="F:hydrolase activity, acting on carbon-nitrogen (but not peptide) bonds"/>
    <property type="evidence" value="ECO:0007669"/>
    <property type="project" value="InterPro"/>
</dbReference>
<dbReference type="InterPro" id="IPR033932">
    <property type="entry name" value="YtcJ-like"/>
</dbReference>
<evidence type="ECO:0000313" key="3">
    <source>
        <dbReference type="Proteomes" id="UP000002027"/>
    </source>
</evidence>
<dbReference type="Gene3D" id="3.20.20.140">
    <property type="entry name" value="Metal-dependent hydrolases"/>
    <property type="match status" value="1"/>
</dbReference>
<accession>D1C3Y1</accession>
<dbReference type="AlphaFoldDB" id="D1C3Y1"/>
<dbReference type="RefSeq" id="WP_012871995.1">
    <property type="nucleotide sequence ID" value="NC_013523.1"/>
</dbReference>
<dbReference type="Proteomes" id="UP000002027">
    <property type="component" value="Chromosome 1"/>
</dbReference>
<dbReference type="KEGG" id="sti:Sthe_1513"/>
<dbReference type="SUPFAM" id="SSF51338">
    <property type="entry name" value="Composite domain of metallo-dependent hydrolases"/>
    <property type="match status" value="1"/>
</dbReference>
<dbReference type="HOGENOM" id="CLU_009942_2_0_0"/>
<dbReference type="InterPro" id="IPR013108">
    <property type="entry name" value="Amidohydro_3"/>
</dbReference>
<dbReference type="EMBL" id="CP001823">
    <property type="protein sequence ID" value="ACZ38948.1"/>
    <property type="molecule type" value="Genomic_DNA"/>
</dbReference>
<dbReference type="InterPro" id="IPR011059">
    <property type="entry name" value="Metal-dep_hydrolase_composite"/>
</dbReference>
<dbReference type="InParanoid" id="D1C3Y1"/>
<name>D1C3Y1_SPHTD</name>
<dbReference type="FunCoup" id="D1C3Y1">
    <property type="interactions" value="258"/>
</dbReference>
<dbReference type="eggNOG" id="COG1574">
    <property type="taxonomic scope" value="Bacteria"/>
</dbReference>
<dbReference type="OrthoDB" id="9767366at2"/>
<keyword evidence="2" id="KW-0378">Hydrolase</keyword>
<feature type="domain" description="Amidohydrolase 3" evidence="1">
    <location>
        <begin position="50"/>
        <end position="529"/>
    </location>
</feature>
<dbReference type="Gene3D" id="2.30.40.10">
    <property type="entry name" value="Urease, subunit C, domain 1"/>
    <property type="match status" value="1"/>
</dbReference>
<gene>
    <name evidence="2" type="ordered locus">Sthe_1513</name>
</gene>
<reference evidence="3" key="1">
    <citation type="submission" date="2009-11" db="EMBL/GenBank/DDBJ databases">
        <title>The complete chromosome 1 of Sphaerobacter thermophilus DSM 20745.</title>
        <authorList>
            <person name="Lucas S."/>
            <person name="Copeland A."/>
            <person name="Lapidus A."/>
            <person name="Glavina del Rio T."/>
            <person name="Dalin E."/>
            <person name="Tice H."/>
            <person name="Bruce D."/>
            <person name="Goodwin L."/>
            <person name="Pitluck S."/>
            <person name="Kyrpides N."/>
            <person name="Mavromatis K."/>
            <person name="Ivanova N."/>
            <person name="Mikhailova N."/>
            <person name="LaButti K.M."/>
            <person name="Clum A."/>
            <person name="Sun H.I."/>
            <person name="Brettin T."/>
            <person name="Detter J.C."/>
            <person name="Han C."/>
            <person name="Larimer F."/>
            <person name="Land M."/>
            <person name="Hauser L."/>
            <person name="Markowitz V."/>
            <person name="Cheng J.F."/>
            <person name="Hugenholtz P."/>
            <person name="Woyke T."/>
            <person name="Wu D."/>
            <person name="Steenblock K."/>
            <person name="Schneider S."/>
            <person name="Pukall R."/>
            <person name="Goeker M."/>
            <person name="Klenk H.P."/>
            <person name="Eisen J.A."/>
        </authorList>
    </citation>
    <scope>NUCLEOTIDE SEQUENCE [LARGE SCALE GENOMIC DNA]</scope>
    <source>
        <strain evidence="3">ATCC 49802 / DSM 20745 / S 6022</strain>
    </source>
</reference>
<dbReference type="PANTHER" id="PTHR22642:SF2">
    <property type="entry name" value="PROTEIN LONG AFTER FAR-RED 3"/>
    <property type="match status" value="1"/>
</dbReference>